<dbReference type="InterPro" id="IPR036871">
    <property type="entry name" value="PX_dom_sf"/>
</dbReference>
<dbReference type="InterPro" id="IPR036305">
    <property type="entry name" value="RGS_sf"/>
</dbReference>
<name>A0A0C3BQT2_PILCF</name>
<feature type="transmembrane region" description="Helical" evidence="4">
    <location>
        <begin position="33"/>
        <end position="59"/>
    </location>
</feature>
<dbReference type="EMBL" id="KN832976">
    <property type="protein sequence ID" value="KIM88858.1"/>
    <property type="molecule type" value="Genomic_DNA"/>
</dbReference>
<evidence type="ECO:0000259" key="6">
    <source>
        <dbReference type="PROSITE" id="PS50195"/>
    </source>
</evidence>
<dbReference type="InterPro" id="IPR013937">
    <property type="entry name" value="Sorting_nexin_C"/>
</dbReference>
<keyword evidence="4" id="KW-0472">Membrane</keyword>
<dbReference type="InParanoid" id="A0A0C3BQT2"/>
<dbReference type="OrthoDB" id="120967at2759"/>
<dbReference type="AlphaFoldDB" id="A0A0C3BQT2"/>
<dbReference type="InterPro" id="IPR016137">
    <property type="entry name" value="RGS"/>
</dbReference>
<feature type="compositionally biased region" description="Low complexity" evidence="3">
    <location>
        <begin position="658"/>
        <end position="676"/>
    </location>
</feature>
<feature type="domain" description="PXA" evidence="7">
    <location>
        <begin position="110"/>
        <end position="303"/>
    </location>
</feature>
<dbReference type="Pfam" id="PF00787">
    <property type="entry name" value="PX"/>
    <property type="match status" value="1"/>
</dbReference>
<dbReference type="SUPFAM" id="SSF48097">
    <property type="entry name" value="Regulator of G-protein signaling, RGS"/>
    <property type="match status" value="1"/>
</dbReference>
<dbReference type="Gene3D" id="3.30.1520.10">
    <property type="entry name" value="Phox-like domain"/>
    <property type="match status" value="1"/>
</dbReference>
<dbReference type="PANTHER" id="PTHR22775">
    <property type="entry name" value="SORTING NEXIN"/>
    <property type="match status" value="1"/>
</dbReference>
<feature type="transmembrane region" description="Helical" evidence="4">
    <location>
        <begin position="9"/>
        <end position="27"/>
    </location>
</feature>
<evidence type="ECO:0000259" key="5">
    <source>
        <dbReference type="PROSITE" id="PS50132"/>
    </source>
</evidence>
<accession>A0A0C3BQT2</accession>
<sequence>MHSAINTQTVVIVGLLGVVLPVFIRVISSPLTLILISPFLLLFVAAACLISNVVIGYFLDARLRSSRRHTLSAAARPLVFTTPAAWQALLTRSQWSHRPPQSLPPLVPELPMVSSSFNDILTMIVRDFVLTWYKDISSSPSFPTAVSSVLHDSIQRLLDRATTIDLSALIVKRIIPKITAHIEQFRQSEVALRGAKLERSLTHSEELDLLLASRYSSQGGGKLHRAVDNLSSTFTKQTEESHLRDLVEMALPFVLPEPEAHSKVVKIVVREIVGCAVLYPVMDLVTDPDFWNRAIDDVAGAAIHQQKLISKVRNVLEAQSPRHKSRVAHPVVTPTADTITIRTDARQFESFLRSISRFTSLLDARRLKNDVVGEIRRTRMLLANHENEDWINGEKTEDVVAFLDRLYTAKRKVEQRIVVLGGEDDSPGLEPVQAQKSPTDQGVASRPRLTLRDVLRNPSSLSYFMEFMDRRRRSLLVQFWLTVESFKNPLESVESGSSGDEDEPIQDQSSLSNVKEDISMINDLYFSGSTLPPALSSISNKYVDIIRSFARGELPPSTATERRVRRSVMLAQRQVEHDMEHDFEDFERSELWFRVVEDMGHNGISAWSQPSAPMSKATRVMSHSDLESSPTSIHKEIRVSPQFLPRSESTPLLGPLAHSPRSGSSRSGSFSPGHSPTGVSQPAGLRATPSNIDVLMAPVGDDSSEHSRAPLFDDPDDKQPQNADEAQRMEAIQAALTDIVAHEKQQKRKPAATENVDHVDDPDTTYDVRLTTETRRRRGVFDGLDEDNDNEVEDEDEERREGTGNDESGSFQLAAPGDLQLSYEIARLGNKISDLQSQDAMLDTLIKKADLTGDHQELRLLEKSKSSMSRELRELQFQRAQYQQQESANRLLSDRTKVTIVSSTVGEEDGKSVVRYLTQVQQLAQDGAFASGWVVARRYNEFLSMHNKLRERYALVRNLDFPGKRLVTALSGSFVDTRRTALEKYMQNLIAIPVVCESDELRAFLSRESPFIAAELPATSSKGSAPFSGTDLVRTVYKSVTESIDDMFFGPSMLDVMIQRLTRQAAEFAGIVGSAVNDEDLVAQAIRAFGKMTSEDTLMQLSGDLKPLEGETSTSTFSAPICDLVLAVFELNMKNNWLRRQAIVIILQQVLGGTIERKIREYVKSFFEESRIMPMINMFRDALWPGGQRKAPSFLRTPEEKTRTRDEANRKLSALVPDLAANMIGRSNARRGARRIFAVLQNRRLNQHIAYTVADEIFAALFPEAAGAS</sequence>
<keyword evidence="9" id="KW-1185">Reference proteome</keyword>
<evidence type="ECO:0000256" key="3">
    <source>
        <dbReference type="SAM" id="MobiDB-lite"/>
    </source>
</evidence>
<evidence type="ECO:0000256" key="1">
    <source>
        <dbReference type="ARBA" id="ARBA00010883"/>
    </source>
</evidence>
<dbReference type="PROSITE" id="PS50195">
    <property type="entry name" value="PX"/>
    <property type="match status" value="1"/>
</dbReference>
<proteinExistence type="inferred from homology"/>
<evidence type="ECO:0000256" key="2">
    <source>
        <dbReference type="SAM" id="Coils"/>
    </source>
</evidence>
<dbReference type="InterPro" id="IPR001683">
    <property type="entry name" value="PX_dom"/>
</dbReference>
<dbReference type="SMART" id="SM00312">
    <property type="entry name" value="PX"/>
    <property type="match status" value="1"/>
</dbReference>
<keyword evidence="2" id="KW-0175">Coiled coil</keyword>
<feature type="region of interest" description="Disordered" evidence="3">
    <location>
        <begin position="424"/>
        <end position="445"/>
    </location>
</feature>
<evidence type="ECO:0000256" key="4">
    <source>
        <dbReference type="SAM" id="Phobius"/>
    </source>
</evidence>
<dbReference type="Pfam" id="PF00615">
    <property type="entry name" value="RGS"/>
    <property type="match status" value="1"/>
</dbReference>
<dbReference type="SUPFAM" id="SSF64268">
    <property type="entry name" value="PX domain"/>
    <property type="match status" value="1"/>
</dbReference>
<dbReference type="HOGENOM" id="CLU_002131_1_0_1"/>
<dbReference type="SMART" id="SM00313">
    <property type="entry name" value="PXA"/>
    <property type="match status" value="1"/>
</dbReference>
<dbReference type="InterPro" id="IPR003114">
    <property type="entry name" value="Phox_assoc"/>
</dbReference>
<protein>
    <recommendedName>
        <fullName evidence="10">PhoX domain-containing protein</fullName>
    </recommendedName>
</protein>
<feature type="region of interest" description="Disordered" evidence="3">
    <location>
        <begin position="742"/>
        <end position="765"/>
    </location>
</feature>
<feature type="compositionally biased region" description="Acidic residues" evidence="3">
    <location>
        <begin position="783"/>
        <end position="798"/>
    </location>
</feature>
<dbReference type="SMART" id="SM00315">
    <property type="entry name" value="RGS"/>
    <property type="match status" value="1"/>
</dbReference>
<dbReference type="PROSITE" id="PS51207">
    <property type="entry name" value="PXA"/>
    <property type="match status" value="1"/>
</dbReference>
<evidence type="ECO:0000313" key="9">
    <source>
        <dbReference type="Proteomes" id="UP000054166"/>
    </source>
</evidence>
<feature type="domain" description="RGS" evidence="5">
    <location>
        <begin position="450"/>
        <end position="487"/>
    </location>
</feature>
<reference evidence="8 9" key="1">
    <citation type="submission" date="2014-04" db="EMBL/GenBank/DDBJ databases">
        <authorList>
            <consortium name="DOE Joint Genome Institute"/>
            <person name="Kuo A."/>
            <person name="Tarkka M."/>
            <person name="Buscot F."/>
            <person name="Kohler A."/>
            <person name="Nagy L.G."/>
            <person name="Floudas D."/>
            <person name="Copeland A."/>
            <person name="Barry K.W."/>
            <person name="Cichocki N."/>
            <person name="Veneault-Fourrey C."/>
            <person name="LaButti K."/>
            <person name="Lindquist E.A."/>
            <person name="Lipzen A."/>
            <person name="Lundell T."/>
            <person name="Morin E."/>
            <person name="Murat C."/>
            <person name="Sun H."/>
            <person name="Tunlid A."/>
            <person name="Henrissat B."/>
            <person name="Grigoriev I.V."/>
            <person name="Hibbett D.S."/>
            <person name="Martin F."/>
            <person name="Nordberg H.P."/>
            <person name="Cantor M.N."/>
            <person name="Hua S.X."/>
        </authorList>
    </citation>
    <scope>NUCLEOTIDE SEQUENCE [LARGE SCALE GENOMIC DNA]</scope>
    <source>
        <strain evidence="8 9">F 1598</strain>
    </source>
</reference>
<dbReference type="FunCoup" id="A0A0C3BQT2">
    <property type="interactions" value="404"/>
</dbReference>
<keyword evidence="4" id="KW-0812">Transmembrane</keyword>
<reference evidence="9" key="2">
    <citation type="submission" date="2015-01" db="EMBL/GenBank/DDBJ databases">
        <title>Evolutionary Origins and Diversification of the Mycorrhizal Mutualists.</title>
        <authorList>
            <consortium name="DOE Joint Genome Institute"/>
            <consortium name="Mycorrhizal Genomics Consortium"/>
            <person name="Kohler A."/>
            <person name="Kuo A."/>
            <person name="Nagy L.G."/>
            <person name="Floudas D."/>
            <person name="Copeland A."/>
            <person name="Barry K.W."/>
            <person name="Cichocki N."/>
            <person name="Veneault-Fourrey C."/>
            <person name="LaButti K."/>
            <person name="Lindquist E.A."/>
            <person name="Lipzen A."/>
            <person name="Lundell T."/>
            <person name="Morin E."/>
            <person name="Murat C."/>
            <person name="Riley R."/>
            <person name="Ohm R."/>
            <person name="Sun H."/>
            <person name="Tunlid A."/>
            <person name="Henrissat B."/>
            <person name="Grigoriev I.V."/>
            <person name="Hibbett D.S."/>
            <person name="Martin F."/>
        </authorList>
    </citation>
    <scope>NUCLEOTIDE SEQUENCE [LARGE SCALE GENOMIC DNA]</scope>
    <source>
        <strain evidence="9">F 1598</strain>
    </source>
</reference>
<feature type="coiled-coil region" evidence="2">
    <location>
        <begin position="858"/>
        <end position="885"/>
    </location>
</feature>
<dbReference type="Pfam" id="PF02194">
    <property type="entry name" value="PXA"/>
    <property type="match status" value="1"/>
</dbReference>
<dbReference type="Gene3D" id="1.10.167.10">
    <property type="entry name" value="Regulator of G-protein Signalling 4, domain 2"/>
    <property type="match status" value="1"/>
</dbReference>
<dbReference type="GO" id="GO:0035091">
    <property type="term" value="F:phosphatidylinositol binding"/>
    <property type="evidence" value="ECO:0007669"/>
    <property type="project" value="InterPro"/>
</dbReference>
<keyword evidence="4" id="KW-1133">Transmembrane helix</keyword>
<dbReference type="InterPro" id="IPR044926">
    <property type="entry name" value="RGS_subdomain_2"/>
</dbReference>
<dbReference type="Proteomes" id="UP000054166">
    <property type="component" value="Unassembled WGS sequence"/>
</dbReference>
<organism evidence="8 9">
    <name type="scientific">Piloderma croceum (strain F 1598)</name>
    <dbReference type="NCBI Taxonomy" id="765440"/>
    <lineage>
        <taxon>Eukaryota</taxon>
        <taxon>Fungi</taxon>
        <taxon>Dikarya</taxon>
        <taxon>Basidiomycota</taxon>
        <taxon>Agaricomycotina</taxon>
        <taxon>Agaricomycetes</taxon>
        <taxon>Agaricomycetidae</taxon>
        <taxon>Atheliales</taxon>
        <taxon>Atheliaceae</taxon>
        <taxon>Piloderma</taxon>
    </lineage>
</organism>
<dbReference type="STRING" id="765440.A0A0C3BQT2"/>
<dbReference type="PROSITE" id="PS50132">
    <property type="entry name" value="RGS"/>
    <property type="match status" value="1"/>
</dbReference>
<evidence type="ECO:0000259" key="7">
    <source>
        <dbReference type="PROSITE" id="PS51207"/>
    </source>
</evidence>
<dbReference type="Pfam" id="PF08628">
    <property type="entry name" value="Nexin_C"/>
    <property type="match status" value="1"/>
</dbReference>
<comment type="similarity">
    <text evidence="1">Belongs to the sorting nexin family.</text>
</comment>
<dbReference type="PANTHER" id="PTHR22775:SF3">
    <property type="entry name" value="SORTING NEXIN-13"/>
    <property type="match status" value="1"/>
</dbReference>
<feature type="region of interest" description="Disordered" evidence="3">
    <location>
        <begin position="490"/>
        <end position="512"/>
    </location>
</feature>
<evidence type="ECO:0000313" key="8">
    <source>
        <dbReference type="EMBL" id="KIM88858.1"/>
    </source>
</evidence>
<feature type="region of interest" description="Disordered" evidence="3">
    <location>
        <begin position="779"/>
        <end position="813"/>
    </location>
</feature>
<feature type="domain" description="PX" evidence="6">
    <location>
        <begin position="894"/>
        <end position="1012"/>
    </location>
</feature>
<evidence type="ECO:0008006" key="10">
    <source>
        <dbReference type="Google" id="ProtNLM"/>
    </source>
</evidence>
<feature type="region of interest" description="Disordered" evidence="3">
    <location>
        <begin position="604"/>
        <end position="727"/>
    </location>
</feature>
<gene>
    <name evidence="8" type="ORF">PILCRDRAFT_813846</name>
</gene>